<dbReference type="InterPro" id="IPR035965">
    <property type="entry name" value="PAS-like_dom_sf"/>
</dbReference>
<comment type="subcellular location">
    <subcellularLocation>
        <location evidence="2">Membrane</location>
        <topology evidence="2">Multi-pass membrane protein</topology>
    </subcellularLocation>
</comment>
<organism evidence="8 9">
    <name type="scientific">Aestuariirhabdus litorea</name>
    <dbReference type="NCBI Taxonomy" id="2528527"/>
    <lineage>
        <taxon>Bacteria</taxon>
        <taxon>Pseudomonadati</taxon>
        <taxon>Pseudomonadota</taxon>
        <taxon>Gammaproteobacteria</taxon>
        <taxon>Oceanospirillales</taxon>
        <taxon>Aestuariirhabdaceae</taxon>
        <taxon>Aestuariirhabdus</taxon>
    </lineage>
</organism>
<dbReference type="InterPro" id="IPR029787">
    <property type="entry name" value="Nucleotide_cyclase"/>
</dbReference>
<dbReference type="Proteomes" id="UP000280792">
    <property type="component" value="Unassembled WGS sequence"/>
</dbReference>
<evidence type="ECO:0000256" key="2">
    <source>
        <dbReference type="ARBA" id="ARBA00004141"/>
    </source>
</evidence>
<evidence type="ECO:0000256" key="6">
    <source>
        <dbReference type="SAM" id="Phobius"/>
    </source>
</evidence>
<sequence length="492" mass="54118">MHVRPKPVGSLLLLIGVFLALELTALGADIWLSRQVERDAAAINTAGRQRMLSQMISKSILTLSQEGEQHSDALTEIRQAHRLFDQTLQAFANGGTTTGADGETIALQRLTSAPDRQLIEAALQNWAPLNHSIGRLLAAGESPASAFIDDTRRLALVQDDLLLRDMNRLTLSLEHSAQETSEKMRNFQSLILLLAMLNALVILRLVLSHLNHSHLNLSMLSQVTDNIDSSVFVTQANDAIINCNQTATRLYRCDKETLRGKKLARLFIDSEASQGVRLDGTTFDASRVSHAVNINGEEYQIVTVHDISPHKAKEATLSRLAYHDPLTQLPNRLLIRDRLEQEIHRSHRYGLRFTLMFIDLDGFKAINDTLGHDSGDLLLQEVAARMKGCSREADTLGRFAGDEFVAIYTGLIEVSQAQKLAQQLIDAIAGITSIAGRPVQVGASIGIAIYPLHGTHSEALMKAADSAMYDAKEAGRNRYRQASTPSRLTAEA</sequence>
<dbReference type="SUPFAM" id="SSF55073">
    <property type="entry name" value="Nucleotide cyclase"/>
    <property type="match status" value="1"/>
</dbReference>
<dbReference type="Gene3D" id="3.30.70.270">
    <property type="match status" value="1"/>
</dbReference>
<comment type="cofactor">
    <cofactor evidence="1">
        <name>Mg(2+)</name>
        <dbReference type="ChEBI" id="CHEBI:18420"/>
    </cofactor>
</comment>
<dbReference type="InterPro" id="IPR029095">
    <property type="entry name" value="NarX-like_N"/>
</dbReference>
<dbReference type="AlphaFoldDB" id="A0A3P3VNL7"/>
<dbReference type="SMART" id="SM00267">
    <property type="entry name" value="GGDEF"/>
    <property type="match status" value="1"/>
</dbReference>
<dbReference type="CDD" id="cd01949">
    <property type="entry name" value="GGDEF"/>
    <property type="match status" value="1"/>
</dbReference>
<keyword evidence="4 6" id="KW-1133">Transmembrane helix</keyword>
<evidence type="ECO:0000256" key="4">
    <source>
        <dbReference type="ARBA" id="ARBA00022989"/>
    </source>
</evidence>
<dbReference type="GO" id="GO:0003824">
    <property type="term" value="F:catalytic activity"/>
    <property type="evidence" value="ECO:0007669"/>
    <property type="project" value="UniProtKB-ARBA"/>
</dbReference>
<dbReference type="PROSITE" id="PS50887">
    <property type="entry name" value="GGDEF"/>
    <property type="match status" value="1"/>
</dbReference>
<dbReference type="PANTHER" id="PTHR46663:SF2">
    <property type="entry name" value="GGDEF DOMAIN-CONTAINING PROTEIN"/>
    <property type="match status" value="1"/>
</dbReference>
<keyword evidence="3 6" id="KW-0812">Transmembrane</keyword>
<dbReference type="InterPro" id="IPR000160">
    <property type="entry name" value="GGDEF_dom"/>
</dbReference>
<evidence type="ECO:0000259" key="7">
    <source>
        <dbReference type="PROSITE" id="PS50887"/>
    </source>
</evidence>
<dbReference type="SUPFAM" id="SSF55785">
    <property type="entry name" value="PYP-like sensor domain (PAS domain)"/>
    <property type="match status" value="1"/>
</dbReference>
<keyword evidence="9" id="KW-1185">Reference proteome</keyword>
<evidence type="ECO:0000313" key="9">
    <source>
        <dbReference type="Proteomes" id="UP000280792"/>
    </source>
</evidence>
<comment type="caution">
    <text evidence="8">The sequence shown here is derived from an EMBL/GenBank/DDBJ whole genome shotgun (WGS) entry which is preliminary data.</text>
</comment>
<evidence type="ECO:0000256" key="1">
    <source>
        <dbReference type="ARBA" id="ARBA00001946"/>
    </source>
</evidence>
<feature type="domain" description="GGDEF" evidence="7">
    <location>
        <begin position="351"/>
        <end position="484"/>
    </location>
</feature>
<dbReference type="EMBL" id="QWEZ01000001">
    <property type="protein sequence ID" value="RRJ84014.1"/>
    <property type="molecule type" value="Genomic_DNA"/>
</dbReference>
<reference evidence="8 9" key="1">
    <citation type="submission" date="2018-08" db="EMBL/GenBank/DDBJ databases">
        <authorList>
            <person name="Khan S.A."/>
        </authorList>
    </citation>
    <scope>NUCLEOTIDE SEQUENCE [LARGE SCALE GENOMIC DNA]</scope>
    <source>
        <strain evidence="8 9">GTF-13</strain>
    </source>
</reference>
<proteinExistence type="predicted"/>
<evidence type="ECO:0000256" key="3">
    <source>
        <dbReference type="ARBA" id="ARBA00022692"/>
    </source>
</evidence>
<dbReference type="RefSeq" id="WP_125014440.1">
    <property type="nucleotide sequence ID" value="NZ_QWEZ01000001.1"/>
</dbReference>
<dbReference type="NCBIfam" id="TIGR00254">
    <property type="entry name" value="GGDEF"/>
    <property type="match status" value="1"/>
</dbReference>
<keyword evidence="5 6" id="KW-0472">Membrane</keyword>
<evidence type="ECO:0000313" key="8">
    <source>
        <dbReference type="EMBL" id="RRJ84014.1"/>
    </source>
</evidence>
<reference evidence="8 9" key="2">
    <citation type="submission" date="2018-12" db="EMBL/GenBank/DDBJ databases">
        <title>Simiduia agarivorans gen. nov., sp. nov., a marine, agarolytic bacterium isolated from shallow coastal water from Keelung, Taiwan.</title>
        <authorList>
            <person name="Shieh W.Y."/>
        </authorList>
    </citation>
    <scope>NUCLEOTIDE SEQUENCE [LARGE SCALE GENOMIC DNA]</scope>
    <source>
        <strain evidence="8 9">GTF-13</strain>
    </source>
</reference>
<name>A0A3P3VNL7_9GAMM</name>
<accession>A0A3P3VNL7</accession>
<dbReference type="Gene3D" id="3.30.450.20">
    <property type="entry name" value="PAS domain"/>
    <property type="match status" value="1"/>
</dbReference>
<dbReference type="Pfam" id="PF00990">
    <property type="entry name" value="GGDEF"/>
    <property type="match status" value="1"/>
</dbReference>
<dbReference type="InterPro" id="IPR043128">
    <property type="entry name" value="Rev_trsase/Diguanyl_cyclase"/>
</dbReference>
<dbReference type="GO" id="GO:0016020">
    <property type="term" value="C:membrane"/>
    <property type="evidence" value="ECO:0007669"/>
    <property type="project" value="UniProtKB-SubCell"/>
</dbReference>
<dbReference type="InterPro" id="IPR052163">
    <property type="entry name" value="DGC-Regulatory_Protein"/>
</dbReference>
<dbReference type="Pfam" id="PF13675">
    <property type="entry name" value="PilJ"/>
    <property type="match status" value="1"/>
</dbReference>
<evidence type="ECO:0000256" key="5">
    <source>
        <dbReference type="ARBA" id="ARBA00023136"/>
    </source>
</evidence>
<dbReference type="FunFam" id="3.30.70.270:FF:000001">
    <property type="entry name" value="Diguanylate cyclase domain protein"/>
    <property type="match status" value="1"/>
</dbReference>
<protein>
    <submittedName>
        <fullName evidence="8">Diguanylate cyclase</fullName>
    </submittedName>
</protein>
<feature type="transmembrane region" description="Helical" evidence="6">
    <location>
        <begin position="187"/>
        <end position="207"/>
    </location>
</feature>
<gene>
    <name evidence="8" type="ORF">D0544_02530</name>
</gene>
<dbReference type="PANTHER" id="PTHR46663">
    <property type="entry name" value="DIGUANYLATE CYCLASE DGCT-RELATED"/>
    <property type="match status" value="1"/>
</dbReference>